<organism evidence="1 2">
    <name type="scientific">Arthrobacter bussei</name>
    <dbReference type="NCBI Taxonomy" id="2594179"/>
    <lineage>
        <taxon>Bacteria</taxon>
        <taxon>Bacillati</taxon>
        <taxon>Actinomycetota</taxon>
        <taxon>Actinomycetes</taxon>
        <taxon>Micrococcales</taxon>
        <taxon>Micrococcaceae</taxon>
        <taxon>Arthrobacter</taxon>
    </lineage>
</organism>
<accession>A0A7X1NP60</accession>
<keyword evidence="2" id="KW-1185">Reference proteome</keyword>
<reference evidence="2" key="1">
    <citation type="submission" date="2019-07" db="EMBL/GenBank/DDBJ databases">
        <title>Arthrobacter KR32 sp. nov., isolated from mountain cheese made of cows milk.</title>
        <authorList>
            <person name="Flegler A."/>
        </authorList>
    </citation>
    <scope>NUCLEOTIDE SEQUENCE [LARGE SCALE GENOMIC DNA]</scope>
    <source>
        <strain evidence="2">KR32</strain>
    </source>
</reference>
<sequence length="75" mass="8419">MSTKEPLSARFMAATGKLRMFFGPAQRGSTAGPIVYLDDEAQRRRQEELQQWTVVRNADGSTYLTPKREEQGGEA</sequence>
<dbReference type="AlphaFoldDB" id="A0A7X1NP60"/>
<dbReference type="RefSeq" id="WP_152813061.1">
    <property type="nucleotide sequence ID" value="NZ_VJXX01000001.1"/>
</dbReference>
<dbReference type="EMBL" id="VJXX01000001">
    <property type="protein sequence ID" value="MPY10295.1"/>
    <property type="molecule type" value="Genomic_DNA"/>
</dbReference>
<dbReference type="OrthoDB" id="4952030at2"/>
<name>A0A7X1NP60_9MICC</name>
<protein>
    <submittedName>
        <fullName evidence="1">Uncharacterized protein</fullName>
    </submittedName>
</protein>
<proteinExistence type="predicted"/>
<dbReference type="Proteomes" id="UP000326464">
    <property type="component" value="Unassembled WGS sequence"/>
</dbReference>
<comment type="caution">
    <text evidence="1">The sequence shown here is derived from an EMBL/GenBank/DDBJ whole genome shotgun (WGS) entry which is preliminary data.</text>
</comment>
<gene>
    <name evidence="1" type="ORF">FNH21_06090</name>
</gene>
<evidence type="ECO:0000313" key="1">
    <source>
        <dbReference type="EMBL" id="MPY10295.1"/>
    </source>
</evidence>
<evidence type="ECO:0000313" key="2">
    <source>
        <dbReference type="Proteomes" id="UP000326464"/>
    </source>
</evidence>